<feature type="domain" description="NodB homology" evidence="5">
    <location>
        <begin position="69"/>
        <end position="286"/>
    </location>
</feature>
<dbReference type="PANTHER" id="PTHR43123">
    <property type="entry name" value="POLYSACCHARIDE DEACETYLASE-RELATED"/>
    <property type="match status" value="1"/>
</dbReference>
<accession>A0A1M5GAB8</accession>
<keyword evidence="7" id="KW-1185">Reference proteome</keyword>
<dbReference type="GO" id="GO:0005975">
    <property type="term" value="P:carbohydrate metabolic process"/>
    <property type="evidence" value="ECO:0007669"/>
    <property type="project" value="InterPro"/>
</dbReference>
<dbReference type="InterPro" id="IPR017625">
    <property type="entry name" value="PuuE"/>
</dbReference>
<dbReference type="Proteomes" id="UP000184485">
    <property type="component" value="Unassembled WGS sequence"/>
</dbReference>
<dbReference type="AlphaFoldDB" id="A0A1M5GAB8"/>
<dbReference type="InterPro" id="IPR011330">
    <property type="entry name" value="Glyco_hydro/deAcase_b/a-brl"/>
</dbReference>
<evidence type="ECO:0000313" key="7">
    <source>
        <dbReference type="Proteomes" id="UP000184485"/>
    </source>
</evidence>
<reference evidence="6 7" key="1">
    <citation type="submission" date="2016-11" db="EMBL/GenBank/DDBJ databases">
        <authorList>
            <person name="Jaros S."/>
            <person name="Januszkiewicz K."/>
            <person name="Wedrychowicz H."/>
        </authorList>
    </citation>
    <scope>NUCLEOTIDE SEQUENCE [LARGE SCALE GENOMIC DNA]</scope>
    <source>
        <strain evidence="6 7">DSM 19436</strain>
    </source>
</reference>
<evidence type="ECO:0000256" key="4">
    <source>
        <dbReference type="ARBA" id="ARBA00032976"/>
    </source>
</evidence>
<comment type="similarity">
    <text evidence="2">Belongs to the polysaccharide deacetylase family.</text>
</comment>
<dbReference type="RefSeq" id="WP_073054853.1">
    <property type="nucleotide sequence ID" value="NZ_FQUP01000003.1"/>
</dbReference>
<dbReference type="PROSITE" id="PS51677">
    <property type="entry name" value="NODB"/>
    <property type="match status" value="1"/>
</dbReference>
<dbReference type="InterPro" id="IPR002509">
    <property type="entry name" value="NODB_dom"/>
</dbReference>
<comment type="function">
    <text evidence="1">Is involved in generating a small heat-stable compound (Nod), an acylated oligomer of N-acetylglucosamine, that stimulates mitosis in various plant protoplasts.</text>
</comment>
<name>A0A1M5GAB8_9HYPH</name>
<sequence>MTDNDLPPRDFIGYGPTPPHPRWPGGARLALNIVLNVEEGSERSFPDGDEMTEDGLTEGGVGGFKGRDLAAESMFEYGARAGFWRILRTLAERGVTATTFACAVAIERNPAIAAAIRSAGFDVCCHGYRWEPVQLLGEERERELVAKAVASLTETLGSPPSGWYCRYAPSVFTRRIIAEHGGFLYDSDSYADDLPYYVQVAGQPHLVVPYTLTNNDTKFVRGGISTGRQFADYLIEAFDVLYREGAETPKMMSVGLHSRIIGHAARISGLERFLDHVARHDDVWICRREDIARHWLTEHKAA</sequence>
<dbReference type="Gene3D" id="3.20.20.370">
    <property type="entry name" value="Glycoside hydrolase/deacetylase"/>
    <property type="match status" value="1"/>
</dbReference>
<evidence type="ECO:0000259" key="5">
    <source>
        <dbReference type="PROSITE" id="PS51677"/>
    </source>
</evidence>
<dbReference type="GO" id="GO:0016810">
    <property type="term" value="F:hydrolase activity, acting on carbon-nitrogen (but not peptide) bonds"/>
    <property type="evidence" value="ECO:0007669"/>
    <property type="project" value="InterPro"/>
</dbReference>
<proteinExistence type="inferred from homology"/>
<evidence type="ECO:0000256" key="1">
    <source>
        <dbReference type="ARBA" id="ARBA00003236"/>
    </source>
</evidence>
<dbReference type="Pfam" id="PF01522">
    <property type="entry name" value="Polysacc_deac_1"/>
    <property type="match status" value="1"/>
</dbReference>
<dbReference type="STRING" id="1122133.SAMN02745157_3336"/>
<evidence type="ECO:0000313" key="6">
    <source>
        <dbReference type="EMBL" id="SHG00634.1"/>
    </source>
</evidence>
<dbReference type="PANTHER" id="PTHR43123:SF1">
    <property type="entry name" value="POLYSACCHARIDE DEACETYLASE-RELATED"/>
    <property type="match status" value="1"/>
</dbReference>
<dbReference type="SUPFAM" id="SSF88713">
    <property type="entry name" value="Glycoside hydrolase/deacetylase"/>
    <property type="match status" value="1"/>
</dbReference>
<organism evidence="6 7">
    <name type="scientific">Kaistia soli DSM 19436</name>
    <dbReference type="NCBI Taxonomy" id="1122133"/>
    <lineage>
        <taxon>Bacteria</taxon>
        <taxon>Pseudomonadati</taxon>
        <taxon>Pseudomonadota</taxon>
        <taxon>Alphaproteobacteria</taxon>
        <taxon>Hyphomicrobiales</taxon>
        <taxon>Kaistiaceae</taxon>
        <taxon>Kaistia</taxon>
    </lineage>
</organism>
<evidence type="ECO:0000256" key="2">
    <source>
        <dbReference type="ARBA" id="ARBA00010973"/>
    </source>
</evidence>
<protein>
    <recommendedName>
        <fullName evidence="3">Chitooligosaccharide deacetylase</fullName>
    </recommendedName>
    <alternativeName>
        <fullName evidence="4">Nodulation protein B</fullName>
    </alternativeName>
</protein>
<dbReference type="OrthoDB" id="9787041at2"/>
<evidence type="ECO:0000256" key="3">
    <source>
        <dbReference type="ARBA" id="ARBA00020071"/>
    </source>
</evidence>
<dbReference type="CDD" id="cd10977">
    <property type="entry name" value="CE4_PuuE_SpCDA1"/>
    <property type="match status" value="1"/>
</dbReference>
<gene>
    <name evidence="6" type="ORF">SAMN02745157_3336</name>
</gene>
<dbReference type="EMBL" id="FQUP01000003">
    <property type="protein sequence ID" value="SHG00634.1"/>
    <property type="molecule type" value="Genomic_DNA"/>
</dbReference>